<reference evidence="1 2" key="1">
    <citation type="submission" date="2014-10" db="EMBL/GenBank/DDBJ databases">
        <title>Draft genome of the hookworm Ancylostoma caninum.</title>
        <authorList>
            <person name="Mitreva M."/>
        </authorList>
    </citation>
    <scope>NUCLEOTIDE SEQUENCE [LARGE SCALE GENOMIC DNA]</scope>
    <source>
        <strain evidence="1 2">Baltimore</strain>
    </source>
</reference>
<evidence type="ECO:0000313" key="2">
    <source>
        <dbReference type="Proteomes" id="UP000252519"/>
    </source>
</evidence>
<sequence>MQLGFGRLAVRQSTYLQKYLTYAKNSSLIDKDQGTLRDDCLKYWLVPNKSLDRRERNAEKQQIDPDQYFGRFTRKYVRKDKC</sequence>
<dbReference type="OrthoDB" id="10251234at2759"/>
<keyword evidence="2" id="KW-1185">Reference proteome</keyword>
<protein>
    <submittedName>
        <fullName evidence="1">Uncharacterized protein</fullName>
    </submittedName>
</protein>
<evidence type="ECO:0000313" key="1">
    <source>
        <dbReference type="EMBL" id="RCN29947.1"/>
    </source>
</evidence>
<dbReference type="EMBL" id="JOJR01001723">
    <property type="protein sequence ID" value="RCN29947.1"/>
    <property type="molecule type" value="Genomic_DNA"/>
</dbReference>
<organism evidence="1 2">
    <name type="scientific">Ancylostoma caninum</name>
    <name type="common">Dog hookworm</name>
    <dbReference type="NCBI Taxonomy" id="29170"/>
    <lineage>
        <taxon>Eukaryota</taxon>
        <taxon>Metazoa</taxon>
        <taxon>Ecdysozoa</taxon>
        <taxon>Nematoda</taxon>
        <taxon>Chromadorea</taxon>
        <taxon>Rhabditida</taxon>
        <taxon>Rhabditina</taxon>
        <taxon>Rhabditomorpha</taxon>
        <taxon>Strongyloidea</taxon>
        <taxon>Ancylostomatidae</taxon>
        <taxon>Ancylostomatinae</taxon>
        <taxon>Ancylostoma</taxon>
    </lineage>
</organism>
<dbReference type="AlphaFoldDB" id="A0A368FIF7"/>
<comment type="caution">
    <text evidence="1">The sequence shown here is derived from an EMBL/GenBank/DDBJ whole genome shotgun (WGS) entry which is preliminary data.</text>
</comment>
<dbReference type="Gene3D" id="3.40.50.12760">
    <property type="match status" value="1"/>
</dbReference>
<dbReference type="Proteomes" id="UP000252519">
    <property type="component" value="Unassembled WGS sequence"/>
</dbReference>
<dbReference type="STRING" id="29170.A0A368FIF7"/>
<gene>
    <name evidence="1" type="ORF">ANCCAN_24291</name>
</gene>
<proteinExistence type="predicted"/>
<accession>A0A368FIF7</accession>
<name>A0A368FIF7_ANCCA</name>